<comment type="caution">
    <text evidence="2">The sequence shown here is derived from an EMBL/GenBank/DDBJ whole genome shotgun (WGS) entry which is preliminary data.</text>
</comment>
<dbReference type="Gene3D" id="2.120.10.30">
    <property type="entry name" value="TolB, C-terminal domain"/>
    <property type="match status" value="1"/>
</dbReference>
<dbReference type="InterPro" id="IPR011042">
    <property type="entry name" value="6-blade_b-propeller_TolB-like"/>
</dbReference>
<dbReference type="RefSeq" id="WP_369332485.1">
    <property type="nucleotide sequence ID" value="NZ_JAULBC010000013.1"/>
</dbReference>
<dbReference type="SUPFAM" id="SSF63829">
    <property type="entry name" value="Calcium-dependent phosphotriesterase"/>
    <property type="match status" value="1"/>
</dbReference>
<dbReference type="Proteomes" id="UP001560573">
    <property type="component" value="Unassembled WGS sequence"/>
</dbReference>
<sequence length="274" mass="29623">MKQKFFLVLLSSIAFYAAKAQHQLTKLWSTDTIVPVPESVLFDGHNKVLYVSLIDGDPGKKDNQGGVAKIGLDGKIINMNWITGLSAPKGMGIYKNTLYVADIDQVVAADITTGKITQKISVDGAQFLNDITISNDGTVFVSDSRKGNVIAIKGGKVTEYAADFKGPNGLLAVGSDLYVLASGTLYKLDASKQRTTIAEGMETSTDGIEEVKPGEFIVSAWSGVVYHVANGKAEVMLDTRNEKSNTADIGYDSKNKIVYLPTFFKKSVVAYQYK</sequence>
<reference evidence="2 3" key="1">
    <citation type="submission" date="2023-07" db="EMBL/GenBank/DDBJ databases">
        <authorList>
            <person name="Lian W.-H."/>
        </authorList>
    </citation>
    <scope>NUCLEOTIDE SEQUENCE [LARGE SCALE GENOMIC DNA]</scope>
    <source>
        <strain evidence="2 3">SYSU DXS3180</strain>
    </source>
</reference>
<evidence type="ECO:0000313" key="2">
    <source>
        <dbReference type="EMBL" id="MEX6691069.1"/>
    </source>
</evidence>
<accession>A0ABV3ZQC5</accession>
<feature type="chain" id="PRO_5045415495" evidence="1">
    <location>
        <begin position="21"/>
        <end position="274"/>
    </location>
</feature>
<proteinExistence type="predicted"/>
<dbReference type="EMBL" id="JAULBC010000013">
    <property type="protein sequence ID" value="MEX6691069.1"/>
    <property type="molecule type" value="Genomic_DNA"/>
</dbReference>
<keyword evidence="3" id="KW-1185">Reference proteome</keyword>
<evidence type="ECO:0000256" key="1">
    <source>
        <dbReference type="SAM" id="SignalP"/>
    </source>
</evidence>
<evidence type="ECO:0000313" key="3">
    <source>
        <dbReference type="Proteomes" id="UP001560573"/>
    </source>
</evidence>
<keyword evidence="1" id="KW-0732">Signal</keyword>
<organism evidence="2 3">
    <name type="scientific">Danxiaibacter flavus</name>
    <dbReference type="NCBI Taxonomy" id="3049108"/>
    <lineage>
        <taxon>Bacteria</taxon>
        <taxon>Pseudomonadati</taxon>
        <taxon>Bacteroidota</taxon>
        <taxon>Chitinophagia</taxon>
        <taxon>Chitinophagales</taxon>
        <taxon>Chitinophagaceae</taxon>
        <taxon>Danxiaibacter</taxon>
    </lineage>
</organism>
<protein>
    <submittedName>
        <fullName evidence="2">ATP/GTP-binding protein</fullName>
    </submittedName>
</protein>
<gene>
    <name evidence="2" type="ORF">QTN47_26405</name>
</gene>
<name>A0ABV3ZQC5_9BACT</name>
<feature type="signal peptide" evidence="1">
    <location>
        <begin position="1"/>
        <end position="20"/>
    </location>
</feature>